<organism evidence="1 2">
    <name type="scientific">Vermiconidia calcicola</name>
    <dbReference type="NCBI Taxonomy" id="1690605"/>
    <lineage>
        <taxon>Eukaryota</taxon>
        <taxon>Fungi</taxon>
        <taxon>Dikarya</taxon>
        <taxon>Ascomycota</taxon>
        <taxon>Pezizomycotina</taxon>
        <taxon>Dothideomycetes</taxon>
        <taxon>Dothideomycetidae</taxon>
        <taxon>Mycosphaerellales</taxon>
        <taxon>Extremaceae</taxon>
        <taxon>Vermiconidia</taxon>
    </lineage>
</organism>
<evidence type="ECO:0000313" key="1">
    <source>
        <dbReference type="EMBL" id="KAK3710954.1"/>
    </source>
</evidence>
<comment type="caution">
    <text evidence="1">The sequence shown here is derived from an EMBL/GenBank/DDBJ whole genome shotgun (WGS) entry which is preliminary data.</text>
</comment>
<protein>
    <submittedName>
        <fullName evidence="1">Uncharacterized protein</fullName>
    </submittedName>
</protein>
<gene>
    <name evidence="1" type="ORF">LTR37_009975</name>
</gene>
<dbReference type="EMBL" id="JAUTXU010000080">
    <property type="protein sequence ID" value="KAK3710954.1"/>
    <property type="molecule type" value="Genomic_DNA"/>
</dbReference>
<sequence length="454" mass="52324">MVGRDATNEVKAFHSLETQQFMRKFQIGRIEGQWEDVVPPIQGGKFMKRDEIENRTESESGVEEEVGESSEEERSEEPSPIFEASEHRTASFRRRRGSNGAASDSSATSLDSLELDKPAMHGCKQTTGDARTQEELQHDLDLFPSLDPITQATIIEKYNQLDSRIKAASLYNCNYTAYAIELTRYTVLALLSYYLLQKQYFVLSAAFLGMLWHQLVFTVHDAGHMGITHNYHTDTCIGILIADFLGGLSVCWWRQNHNVHHIVTNSAEHDPDIQHMSLFAITHRFFESLRSTYYDRIMTYDPFAKFMLKYQHYFYYPILTFGRFNLYVLSWQYIFLGQGPRKGPARYHHHLEMLGQAFFWYWFGYLLLYRSIPTATSRILYVLVSHAITMPVHVQITLSHFAMSTADLGPAESFPQRMLRTTMDVDCPAWLDFFHGGCSFRLCIICSLGSRGII</sequence>
<reference evidence="1" key="1">
    <citation type="submission" date="2023-07" db="EMBL/GenBank/DDBJ databases">
        <title>Black Yeasts Isolated from many extreme environments.</title>
        <authorList>
            <person name="Coleine C."/>
            <person name="Stajich J.E."/>
            <person name="Selbmann L."/>
        </authorList>
    </citation>
    <scope>NUCLEOTIDE SEQUENCE</scope>
    <source>
        <strain evidence="1">CCFEE 5714</strain>
    </source>
</reference>
<evidence type="ECO:0000313" key="2">
    <source>
        <dbReference type="Proteomes" id="UP001281147"/>
    </source>
</evidence>
<proteinExistence type="predicted"/>
<dbReference type="Proteomes" id="UP001281147">
    <property type="component" value="Unassembled WGS sequence"/>
</dbReference>
<name>A0ACC3N6I6_9PEZI</name>
<keyword evidence="2" id="KW-1185">Reference proteome</keyword>
<accession>A0ACC3N6I6</accession>